<evidence type="ECO:0000259" key="2">
    <source>
        <dbReference type="Pfam" id="PF00753"/>
    </source>
</evidence>
<feature type="signal peptide" evidence="1">
    <location>
        <begin position="1"/>
        <end position="23"/>
    </location>
</feature>
<evidence type="ECO:0000313" key="4">
    <source>
        <dbReference type="Proteomes" id="UP000471147"/>
    </source>
</evidence>
<sequence>MTRRGVLAIAGAGGLALATRSFAAKPSFAVPQVDRLTLQVVDDAATFGPFLENLDLPGLKVMRAGNGGQPNIPRMLPRAVVGEFGLSILGDSAIGTSKRRVLIDFGYSRETLLTNMQLLGIDPTTIDAAVLSHGHLDHYGGFTGVFGEAVSNARRVPLFVGGEEAFCERVAMIGNPPPIMGTLDRMALSRAGFDVTIRPDAAVVADQAFTTGIIPLESFERSAIPTRMRPGIGCDRASLNAAKRSATELPDDAEHELATCYAVKGLGLVVIASCSHRGVINSVLRAQAISGIKKVHAVLGGFHLVRPRTEEEARRTVAEFALIDPTYIVPMHCTGEVFIAEALRVMPQKVVRSYVGSKFVFSEDA</sequence>
<dbReference type="PANTHER" id="PTHR13754:SF13">
    <property type="entry name" value="METALLO-BETA-LACTAMASE SUPERFAMILY PROTEIN (AFU_ORTHOLOGUE AFUA_3G07630)"/>
    <property type="match status" value="1"/>
</dbReference>
<keyword evidence="3" id="KW-0378">Hydrolase</keyword>
<proteinExistence type="predicted"/>
<reference evidence="3 4" key="1">
    <citation type="submission" date="2019-01" db="EMBL/GenBank/DDBJ databases">
        <title>Sphingorhabdus lacus sp.nov., isolated from an oligotrophic freshwater lake.</title>
        <authorList>
            <person name="Park M."/>
        </authorList>
    </citation>
    <scope>NUCLEOTIDE SEQUENCE [LARGE SCALE GENOMIC DNA]</scope>
    <source>
        <strain evidence="3 4">IMCC26285</strain>
    </source>
</reference>
<dbReference type="InterPro" id="IPR052926">
    <property type="entry name" value="Metallo-beta-lactamase_dom"/>
</dbReference>
<evidence type="ECO:0000256" key="1">
    <source>
        <dbReference type="SAM" id="SignalP"/>
    </source>
</evidence>
<dbReference type="Gene3D" id="3.60.15.10">
    <property type="entry name" value="Ribonuclease Z/Hydroxyacylglutathione hydrolase-like"/>
    <property type="match status" value="1"/>
</dbReference>
<comment type="caution">
    <text evidence="3">The sequence shown here is derived from an EMBL/GenBank/DDBJ whole genome shotgun (WGS) entry which is preliminary data.</text>
</comment>
<dbReference type="RefSeq" id="WP_160352629.1">
    <property type="nucleotide sequence ID" value="NZ_SDWJ01000001.1"/>
</dbReference>
<dbReference type="InterPro" id="IPR001279">
    <property type="entry name" value="Metallo-B-lactamas"/>
</dbReference>
<keyword evidence="4" id="KW-1185">Reference proteome</keyword>
<keyword evidence="1" id="KW-0732">Signal</keyword>
<gene>
    <name evidence="3" type="ORF">EUU23_02980</name>
</gene>
<dbReference type="SUPFAM" id="SSF56281">
    <property type="entry name" value="Metallo-hydrolase/oxidoreductase"/>
    <property type="match status" value="1"/>
</dbReference>
<dbReference type="Proteomes" id="UP000471147">
    <property type="component" value="Unassembled WGS sequence"/>
</dbReference>
<feature type="domain" description="Metallo-beta-lactamase" evidence="2">
    <location>
        <begin position="94"/>
        <end position="145"/>
    </location>
</feature>
<dbReference type="PANTHER" id="PTHR13754">
    <property type="entry name" value="METALLO-BETA-LACTAMASE SUPERFAMILY PROTEIN"/>
    <property type="match status" value="1"/>
</dbReference>
<dbReference type="InterPro" id="IPR041712">
    <property type="entry name" value="DHPS-like_MBL-fold"/>
</dbReference>
<dbReference type="OrthoDB" id="9803916at2"/>
<dbReference type="Pfam" id="PF00753">
    <property type="entry name" value="Lactamase_B"/>
    <property type="match status" value="1"/>
</dbReference>
<dbReference type="EMBL" id="SDWJ01000001">
    <property type="protein sequence ID" value="MVZ96669.1"/>
    <property type="molecule type" value="Genomic_DNA"/>
</dbReference>
<accession>A0A6I4LV25</accession>
<organism evidence="3 4">
    <name type="scientific">Sphingorhabdus profundilacus</name>
    <dbReference type="NCBI Taxonomy" id="2509718"/>
    <lineage>
        <taxon>Bacteria</taxon>
        <taxon>Pseudomonadati</taxon>
        <taxon>Pseudomonadota</taxon>
        <taxon>Alphaproteobacteria</taxon>
        <taxon>Sphingomonadales</taxon>
        <taxon>Sphingomonadaceae</taxon>
        <taxon>Sphingorhabdus</taxon>
    </lineage>
</organism>
<dbReference type="InterPro" id="IPR036866">
    <property type="entry name" value="RibonucZ/Hydroxyglut_hydro"/>
</dbReference>
<evidence type="ECO:0000313" key="3">
    <source>
        <dbReference type="EMBL" id="MVZ96669.1"/>
    </source>
</evidence>
<dbReference type="GO" id="GO:0016740">
    <property type="term" value="F:transferase activity"/>
    <property type="evidence" value="ECO:0007669"/>
    <property type="project" value="TreeGrafter"/>
</dbReference>
<dbReference type="GO" id="GO:0016787">
    <property type="term" value="F:hydrolase activity"/>
    <property type="evidence" value="ECO:0007669"/>
    <property type="project" value="UniProtKB-KW"/>
</dbReference>
<dbReference type="AlphaFoldDB" id="A0A6I4LV25"/>
<protein>
    <submittedName>
        <fullName evidence="3">MBL fold metallo-hydrolase</fullName>
    </submittedName>
</protein>
<feature type="chain" id="PRO_5026339297" evidence="1">
    <location>
        <begin position="24"/>
        <end position="365"/>
    </location>
</feature>
<name>A0A6I4LV25_9SPHN</name>
<dbReference type="CDD" id="cd07713">
    <property type="entry name" value="DHPS-like_MBL-fold"/>
    <property type="match status" value="1"/>
</dbReference>